<sequence>MTTTIPKVYFCTEVATEIRRTEAAVRWLWSTKALRSRLVGGRRVSTAEDIADFLTGV</sequence>
<keyword evidence="2" id="KW-1185">Reference proteome</keyword>
<evidence type="ECO:0008006" key="3">
    <source>
        <dbReference type="Google" id="ProtNLM"/>
    </source>
</evidence>
<protein>
    <recommendedName>
        <fullName evidence="3">DNA-binding protein</fullName>
    </recommendedName>
</protein>
<name>A0ABU0TR68_MICTR</name>
<accession>A0ABU0TR68</accession>
<gene>
    <name evidence="1" type="ORF">QE412_000744</name>
</gene>
<reference evidence="1 2" key="1">
    <citation type="submission" date="2023-07" db="EMBL/GenBank/DDBJ databases">
        <title>Functional and genomic diversity of the sorghum phyllosphere microbiome.</title>
        <authorList>
            <person name="Shade A."/>
        </authorList>
    </citation>
    <scope>NUCLEOTIDE SEQUENCE [LARGE SCALE GENOMIC DNA]</scope>
    <source>
        <strain evidence="1 2">SORGH_AS_1207</strain>
    </source>
</reference>
<evidence type="ECO:0000313" key="2">
    <source>
        <dbReference type="Proteomes" id="UP001226691"/>
    </source>
</evidence>
<comment type="caution">
    <text evidence="1">The sequence shown here is derived from an EMBL/GenBank/DDBJ whole genome shotgun (WGS) entry which is preliminary data.</text>
</comment>
<proteinExistence type="predicted"/>
<dbReference type="EMBL" id="JAUTBF010000001">
    <property type="protein sequence ID" value="MDQ1122171.1"/>
    <property type="molecule type" value="Genomic_DNA"/>
</dbReference>
<dbReference type="RefSeq" id="WP_307480302.1">
    <property type="nucleotide sequence ID" value="NZ_JAUTBF010000001.1"/>
</dbReference>
<organism evidence="1 2">
    <name type="scientific">Microbacterium trichothecenolyticum</name>
    <name type="common">Aureobacterium trichothecenolyticum</name>
    <dbReference type="NCBI Taxonomy" id="69370"/>
    <lineage>
        <taxon>Bacteria</taxon>
        <taxon>Bacillati</taxon>
        <taxon>Actinomycetota</taxon>
        <taxon>Actinomycetes</taxon>
        <taxon>Micrococcales</taxon>
        <taxon>Microbacteriaceae</taxon>
        <taxon>Microbacterium</taxon>
    </lineage>
</organism>
<evidence type="ECO:0000313" key="1">
    <source>
        <dbReference type="EMBL" id="MDQ1122171.1"/>
    </source>
</evidence>
<dbReference type="Proteomes" id="UP001226691">
    <property type="component" value="Unassembled WGS sequence"/>
</dbReference>